<keyword evidence="7 11" id="KW-1133">Transmembrane helix</keyword>
<evidence type="ECO:0000256" key="6">
    <source>
        <dbReference type="ARBA" id="ARBA00022692"/>
    </source>
</evidence>
<reference evidence="13 14" key="1">
    <citation type="submission" date="2024-02" db="EMBL/GenBank/DDBJ databases">
        <title>The whole genome sequence of Pseudomonas benzopyrenica MLY92.</title>
        <authorList>
            <person name="Liu Y."/>
        </authorList>
    </citation>
    <scope>NUCLEOTIDE SEQUENCE [LARGE SCALE GENOMIC DNA]</scope>
    <source>
        <strain evidence="13 14">MLY92</strain>
    </source>
</reference>
<dbReference type="Gene3D" id="3.55.40.10">
    <property type="entry name" value="minor pseudopilin epsh domain"/>
    <property type="match status" value="1"/>
</dbReference>
<evidence type="ECO:0000256" key="9">
    <source>
        <dbReference type="ARBA" id="ARBA00025772"/>
    </source>
</evidence>
<dbReference type="SUPFAM" id="SSF54523">
    <property type="entry name" value="Pili subunits"/>
    <property type="match status" value="1"/>
</dbReference>
<protein>
    <recommendedName>
        <fullName evidence="2">Type II secretion system protein H</fullName>
    </recommendedName>
    <alternativeName>
        <fullName evidence="10">General secretion pathway protein H</fullName>
    </alternativeName>
</protein>
<evidence type="ECO:0000256" key="1">
    <source>
        <dbReference type="ARBA" id="ARBA00004377"/>
    </source>
</evidence>
<keyword evidence="6 11" id="KW-0812">Transmembrane</keyword>
<dbReference type="InterPro" id="IPR022346">
    <property type="entry name" value="T2SS_GspH"/>
</dbReference>
<keyword evidence="5" id="KW-0997">Cell inner membrane</keyword>
<evidence type="ECO:0000256" key="4">
    <source>
        <dbReference type="ARBA" id="ARBA00022481"/>
    </source>
</evidence>
<keyword evidence="14" id="KW-1185">Reference proteome</keyword>
<comment type="similarity">
    <text evidence="9">Belongs to the GSP H family.</text>
</comment>
<accession>A0ABZ2FPQ3</accession>
<evidence type="ECO:0000313" key="14">
    <source>
        <dbReference type="Proteomes" id="UP001372714"/>
    </source>
</evidence>
<comment type="subcellular location">
    <subcellularLocation>
        <location evidence="1">Cell inner membrane</location>
        <topology evidence="1">Single-pass membrane protein</topology>
    </subcellularLocation>
</comment>
<evidence type="ECO:0000256" key="8">
    <source>
        <dbReference type="ARBA" id="ARBA00023136"/>
    </source>
</evidence>
<keyword evidence="3" id="KW-1003">Cell membrane</keyword>
<organism evidence="13 14">
    <name type="scientific">Pseudomonas benzopyrenica</name>
    <dbReference type="NCBI Taxonomy" id="2993566"/>
    <lineage>
        <taxon>Bacteria</taxon>
        <taxon>Pseudomonadati</taxon>
        <taxon>Pseudomonadota</taxon>
        <taxon>Gammaproteobacteria</taxon>
        <taxon>Pseudomonadales</taxon>
        <taxon>Pseudomonadaceae</taxon>
        <taxon>Pseudomonas</taxon>
    </lineage>
</organism>
<dbReference type="NCBIfam" id="TIGR02532">
    <property type="entry name" value="IV_pilin_GFxxxE"/>
    <property type="match status" value="1"/>
</dbReference>
<gene>
    <name evidence="13" type="ORF">V6W80_19540</name>
</gene>
<evidence type="ECO:0000256" key="3">
    <source>
        <dbReference type="ARBA" id="ARBA00022475"/>
    </source>
</evidence>
<sequence length="170" mass="18004">MDRATASQGFTLLEMLTVVTLLGIFASIAVPSFTSLVNQTRTRSAADALFGLLLQARSEAVLRRTTVTICTSDTLWRSVLGDCDSSDATSLRQVTLPPSQVTAQPSRTNLSYSAEGTALMGTDARVTVVLCHGGDATKGYKVDIQRNGVTRQYPMGKADAAGTALTSCRP</sequence>
<name>A0ABZ2FPQ3_9PSED</name>
<dbReference type="Pfam" id="PF12019">
    <property type="entry name" value="GspH"/>
    <property type="match status" value="1"/>
</dbReference>
<keyword evidence="4" id="KW-0488">Methylation</keyword>
<evidence type="ECO:0000256" key="11">
    <source>
        <dbReference type="SAM" id="Phobius"/>
    </source>
</evidence>
<dbReference type="Pfam" id="PF07963">
    <property type="entry name" value="N_methyl"/>
    <property type="match status" value="1"/>
</dbReference>
<evidence type="ECO:0000256" key="5">
    <source>
        <dbReference type="ARBA" id="ARBA00022519"/>
    </source>
</evidence>
<evidence type="ECO:0000256" key="2">
    <source>
        <dbReference type="ARBA" id="ARBA00021549"/>
    </source>
</evidence>
<evidence type="ECO:0000313" key="13">
    <source>
        <dbReference type="EMBL" id="WWM65887.1"/>
    </source>
</evidence>
<dbReference type="PROSITE" id="PS00409">
    <property type="entry name" value="PROKAR_NTER_METHYL"/>
    <property type="match status" value="1"/>
</dbReference>
<proteinExistence type="inferred from homology"/>
<dbReference type="InterPro" id="IPR012902">
    <property type="entry name" value="N_methyl_site"/>
</dbReference>
<feature type="transmembrane region" description="Helical" evidence="11">
    <location>
        <begin position="12"/>
        <end position="33"/>
    </location>
</feature>
<keyword evidence="8 11" id="KW-0472">Membrane</keyword>
<dbReference type="RefSeq" id="WP_338545144.1">
    <property type="nucleotide sequence ID" value="NZ_CP145723.1"/>
</dbReference>
<dbReference type="InterPro" id="IPR045584">
    <property type="entry name" value="Pilin-like"/>
</dbReference>
<evidence type="ECO:0000256" key="10">
    <source>
        <dbReference type="ARBA" id="ARBA00030775"/>
    </source>
</evidence>
<dbReference type="EMBL" id="CP145723">
    <property type="protein sequence ID" value="WWM65887.1"/>
    <property type="molecule type" value="Genomic_DNA"/>
</dbReference>
<dbReference type="Proteomes" id="UP001372714">
    <property type="component" value="Chromosome"/>
</dbReference>
<evidence type="ECO:0000259" key="12">
    <source>
        <dbReference type="Pfam" id="PF12019"/>
    </source>
</evidence>
<evidence type="ECO:0000256" key="7">
    <source>
        <dbReference type="ARBA" id="ARBA00022989"/>
    </source>
</evidence>
<feature type="domain" description="General secretion pathway GspH" evidence="12">
    <location>
        <begin position="45"/>
        <end position="148"/>
    </location>
</feature>